<dbReference type="EMBL" id="FZPA01000004">
    <property type="protein sequence ID" value="SNS72908.1"/>
    <property type="molecule type" value="Genomic_DNA"/>
</dbReference>
<accession>A0A239GVT5</accession>
<organism evidence="3 4">
    <name type="scientific">Sphingopyxis indica</name>
    <dbReference type="NCBI Taxonomy" id="436663"/>
    <lineage>
        <taxon>Bacteria</taxon>
        <taxon>Pseudomonadati</taxon>
        <taxon>Pseudomonadota</taxon>
        <taxon>Alphaproteobacteria</taxon>
        <taxon>Sphingomonadales</taxon>
        <taxon>Sphingomonadaceae</taxon>
        <taxon>Sphingopyxis</taxon>
    </lineage>
</organism>
<dbReference type="SUPFAM" id="SSF53756">
    <property type="entry name" value="UDP-Glycosyltransferase/glycogen phosphorylase"/>
    <property type="match status" value="1"/>
</dbReference>
<feature type="domain" description="Glycosyl transferase family 1" evidence="1">
    <location>
        <begin position="212"/>
        <end position="364"/>
    </location>
</feature>
<protein>
    <submittedName>
        <fullName evidence="3">Glycosyltransferase involved in cell wall bisynthesis</fullName>
    </submittedName>
</protein>
<dbReference type="Pfam" id="PF13439">
    <property type="entry name" value="Glyco_transf_4"/>
    <property type="match status" value="1"/>
</dbReference>
<evidence type="ECO:0000259" key="2">
    <source>
        <dbReference type="Pfam" id="PF13439"/>
    </source>
</evidence>
<name>A0A239GVT5_9SPHN</name>
<dbReference type="Pfam" id="PF00534">
    <property type="entry name" value="Glycos_transf_1"/>
    <property type="match status" value="1"/>
</dbReference>
<dbReference type="PANTHER" id="PTHR45947">
    <property type="entry name" value="SULFOQUINOVOSYL TRANSFERASE SQD2"/>
    <property type="match status" value="1"/>
</dbReference>
<feature type="domain" description="Glycosyltransferase subfamily 4-like N-terminal" evidence="2">
    <location>
        <begin position="58"/>
        <end position="202"/>
    </location>
</feature>
<keyword evidence="3" id="KW-0808">Transferase</keyword>
<evidence type="ECO:0000313" key="4">
    <source>
        <dbReference type="Proteomes" id="UP000198339"/>
    </source>
</evidence>
<dbReference type="InterPro" id="IPR001296">
    <property type="entry name" value="Glyco_trans_1"/>
</dbReference>
<dbReference type="GO" id="GO:0016758">
    <property type="term" value="F:hexosyltransferase activity"/>
    <property type="evidence" value="ECO:0007669"/>
    <property type="project" value="TreeGrafter"/>
</dbReference>
<proteinExistence type="predicted"/>
<gene>
    <name evidence="3" type="ORF">SAMN06295955_104114</name>
</gene>
<dbReference type="Proteomes" id="UP000198339">
    <property type="component" value="Unassembled WGS sequence"/>
</dbReference>
<evidence type="ECO:0000259" key="1">
    <source>
        <dbReference type="Pfam" id="PF00534"/>
    </source>
</evidence>
<dbReference type="InterPro" id="IPR050194">
    <property type="entry name" value="Glycosyltransferase_grp1"/>
</dbReference>
<dbReference type="RefSeq" id="WP_245836621.1">
    <property type="nucleotide sequence ID" value="NZ_FZPA01000004.1"/>
</dbReference>
<dbReference type="Gene3D" id="3.40.50.2000">
    <property type="entry name" value="Glycogen Phosphorylase B"/>
    <property type="match status" value="2"/>
</dbReference>
<evidence type="ECO:0000313" key="3">
    <source>
        <dbReference type="EMBL" id="SNS72908.1"/>
    </source>
</evidence>
<reference evidence="3 4" key="1">
    <citation type="submission" date="2017-06" db="EMBL/GenBank/DDBJ databases">
        <authorList>
            <person name="Kim H.J."/>
            <person name="Triplett B.A."/>
        </authorList>
    </citation>
    <scope>NUCLEOTIDE SEQUENCE [LARGE SCALE GENOMIC DNA]</scope>
    <source>
        <strain evidence="3 4">DS15</strain>
    </source>
</reference>
<sequence>MDPAPNLRVLSIATLFPDAARPNFGLFVERSLRALAAQSDVELSVVAPIGLPPWPLSLHPRYAALRHLPRRETWNGLSVHRPRFRLLPRIGTRLNPAAIARAVLPIARDLRPDIIDAQFFYPDGPAAMRVAKALGLPFSIKARGADIGHFGHDPASRPQLLEAARDAAGLLAVSEAMRRDMAAIGIDAAKIAVHYTGIDTDRFMPGPGDRAAARATLGIGDAPTILTVGALIPRKGQALVIEALAALPGVRYRLVGAGEEEGRYRALAQRLGVADRVHFEGPVAHTDLAAHYRAADVVVMPSESEGLANAWVEALACGTPIVISDAGGAAELVTSDAAGRIAARTPDAIAAAISAILAAPPLPSAVAASLAGRFNWDRNGRELAEHLRRCAVTTAGTGRISASSKAGERGEAPLSGVGKRPIADIFN</sequence>
<dbReference type="AlphaFoldDB" id="A0A239GVT5"/>
<dbReference type="InterPro" id="IPR028098">
    <property type="entry name" value="Glyco_trans_4-like_N"/>
</dbReference>
<dbReference type="PANTHER" id="PTHR45947:SF3">
    <property type="entry name" value="SULFOQUINOVOSYL TRANSFERASE SQD2"/>
    <property type="match status" value="1"/>
</dbReference>
<keyword evidence="4" id="KW-1185">Reference proteome</keyword>